<dbReference type="OrthoDB" id="2722301at2759"/>
<evidence type="ECO:0000313" key="1">
    <source>
        <dbReference type="EMBL" id="KAJ3506406.1"/>
    </source>
</evidence>
<evidence type="ECO:0000313" key="2">
    <source>
        <dbReference type="Proteomes" id="UP001148786"/>
    </source>
</evidence>
<dbReference type="Proteomes" id="UP001148786">
    <property type="component" value="Unassembled WGS sequence"/>
</dbReference>
<comment type="caution">
    <text evidence="1">The sequence shown here is derived from an EMBL/GenBank/DDBJ whole genome shotgun (WGS) entry which is preliminary data.</text>
</comment>
<name>A0A9W8JYC4_9AGAR</name>
<keyword evidence="2" id="KW-1185">Reference proteome</keyword>
<gene>
    <name evidence="1" type="ORF">NLJ89_g6886</name>
</gene>
<dbReference type="AlphaFoldDB" id="A0A9W8JYC4"/>
<protein>
    <submittedName>
        <fullName evidence="1">Uncharacterized protein</fullName>
    </submittedName>
</protein>
<organism evidence="1 2">
    <name type="scientific">Agrocybe chaxingu</name>
    <dbReference type="NCBI Taxonomy" id="84603"/>
    <lineage>
        <taxon>Eukaryota</taxon>
        <taxon>Fungi</taxon>
        <taxon>Dikarya</taxon>
        <taxon>Basidiomycota</taxon>
        <taxon>Agaricomycotina</taxon>
        <taxon>Agaricomycetes</taxon>
        <taxon>Agaricomycetidae</taxon>
        <taxon>Agaricales</taxon>
        <taxon>Agaricineae</taxon>
        <taxon>Strophariaceae</taxon>
        <taxon>Agrocybe</taxon>
    </lineage>
</organism>
<dbReference type="InterPro" id="IPR011009">
    <property type="entry name" value="Kinase-like_dom_sf"/>
</dbReference>
<accession>A0A9W8JYC4</accession>
<dbReference type="EMBL" id="JANKHO010000770">
    <property type="protein sequence ID" value="KAJ3506406.1"/>
    <property type="molecule type" value="Genomic_DNA"/>
</dbReference>
<sequence>MNAELTIPFPFPAVVEDDNLNVDILTERYAFWDSPATFQWFEARGYTLYKRMPTEEYALMPNNYTVPRLPSEPFVRAEYPYPYHENYSAFSKDYIRYELRILQFLRHQNLETLKEHCLIPILDILPVKGFSFAVMPRWGSSIYNPAPNTLRDVVAIIHSMLKDICLRNVLVNHFSNDHAGPVNPTREKLRCADQLSYAIFDFDVSIMVPPEVEKSEFRLPYKMSWCGSYNHPFDTVQGEFDYDPFAYDVGTMGREFCQEYQHLSASLPLLAPLLDGMTTRNISRRFTAEQALQFLETELGQLSDKHLEQEFFEATDVIEYDKYDRWHQLPSNFVQKWAVYKEPPLPATTRFLRWLYSFESLVHVIPFVRRAAFHIWRFPYRPSSAIRLRH</sequence>
<proteinExistence type="predicted"/>
<reference evidence="1" key="1">
    <citation type="submission" date="2022-07" db="EMBL/GenBank/DDBJ databases">
        <title>Genome Sequence of Agrocybe chaxingu.</title>
        <authorList>
            <person name="Buettner E."/>
        </authorList>
    </citation>
    <scope>NUCLEOTIDE SEQUENCE</scope>
    <source>
        <strain evidence="1">MP-N11</strain>
    </source>
</reference>
<dbReference type="SUPFAM" id="SSF56112">
    <property type="entry name" value="Protein kinase-like (PK-like)"/>
    <property type="match status" value="1"/>
</dbReference>